<comment type="miscellaneous">
    <text evidence="14">Bacitracin is thought to be involved in the inhibition of peptidoglycan synthesis by sequestering undecaprenyl diphosphate, thereby reducing the pool of lipid carrier available.</text>
</comment>
<dbReference type="GO" id="GO:0008360">
    <property type="term" value="P:regulation of cell shape"/>
    <property type="evidence" value="ECO:0007669"/>
    <property type="project" value="UniProtKB-KW"/>
</dbReference>
<evidence type="ECO:0000256" key="5">
    <source>
        <dbReference type="ARBA" id="ARBA00022475"/>
    </source>
</evidence>
<evidence type="ECO:0000256" key="1">
    <source>
        <dbReference type="ARBA" id="ARBA00004651"/>
    </source>
</evidence>
<feature type="transmembrane region" description="Helical" evidence="14">
    <location>
        <begin position="178"/>
        <end position="196"/>
    </location>
</feature>
<comment type="function">
    <text evidence="14">Catalyzes the dephosphorylation of undecaprenyl diphosphate (UPP). Confers resistance to bacitracin.</text>
</comment>
<evidence type="ECO:0000256" key="3">
    <source>
        <dbReference type="ARBA" id="ARBA00012374"/>
    </source>
</evidence>
<dbReference type="GO" id="GO:0005886">
    <property type="term" value="C:plasma membrane"/>
    <property type="evidence" value="ECO:0007669"/>
    <property type="project" value="UniProtKB-SubCell"/>
</dbReference>
<evidence type="ECO:0000256" key="12">
    <source>
        <dbReference type="ARBA" id="ARBA00032932"/>
    </source>
</evidence>
<reference evidence="15" key="1">
    <citation type="submission" date="2020-01" db="EMBL/GenBank/DDBJ databases">
        <authorList>
            <person name="Meier V. D."/>
            <person name="Meier V D."/>
        </authorList>
    </citation>
    <scope>NUCLEOTIDE SEQUENCE</scope>
    <source>
        <strain evidence="15">HLG_WM_MAG_05</strain>
    </source>
</reference>
<dbReference type="PANTHER" id="PTHR30622:SF3">
    <property type="entry name" value="UNDECAPRENYL-DIPHOSPHATASE"/>
    <property type="match status" value="1"/>
</dbReference>
<keyword evidence="7 14" id="KW-0378">Hydrolase</keyword>
<keyword evidence="14" id="KW-0133">Cell shape</keyword>
<protein>
    <recommendedName>
        <fullName evidence="4 14">Undecaprenyl-diphosphatase</fullName>
        <ecNumber evidence="3 14">3.6.1.27</ecNumber>
    </recommendedName>
    <alternativeName>
        <fullName evidence="12 14">Bacitracin resistance protein</fullName>
    </alternativeName>
    <alternativeName>
        <fullName evidence="11 14">Undecaprenyl pyrophosphate phosphatase</fullName>
    </alternativeName>
</protein>
<dbReference type="GO" id="GO:0071555">
    <property type="term" value="P:cell wall organization"/>
    <property type="evidence" value="ECO:0007669"/>
    <property type="project" value="UniProtKB-KW"/>
</dbReference>
<feature type="transmembrane region" description="Helical" evidence="14">
    <location>
        <begin position="6"/>
        <end position="28"/>
    </location>
</feature>
<dbReference type="NCBIfam" id="NF001390">
    <property type="entry name" value="PRK00281.1-4"/>
    <property type="match status" value="1"/>
</dbReference>
<dbReference type="EMBL" id="CACVAU010000044">
    <property type="protein sequence ID" value="CAA6814625.1"/>
    <property type="molecule type" value="Genomic_DNA"/>
</dbReference>
<evidence type="ECO:0000256" key="14">
    <source>
        <dbReference type="HAMAP-Rule" id="MF_01006"/>
    </source>
</evidence>
<dbReference type="HAMAP" id="MF_01006">
    <property type="entry name" value="Undec_diphosphatase"/>
    <property type="match status" value="1"/>
</dbReference>
<feature type="transmembrane region" description="Helical" evidence="14">
    <location>
        <begin position="235"/>
        <end position="254"/>
    </location>
</feature>
<comment type="catalytic activity">
    <reaction evidence="13 14">
        <text>di-trans,octa-cis-undecaprenyl diphosphate + H2O = di-trans,octa-cis-undecaprenyl phosphate + phosphate + H(+)</text>
        <dbReference type="Rhea" id="RHEA:28094"/>
        <dbReference type="ChEBI" id="CHEBI:15377"/>
        <dbReference type="ChEBI" id="CHEBI:15378"/>
        <dbReference type="ChEBI" id="CHEBI:43474"/>
        <dbReference type="ChEBI" id="CHEBI:58405"/>
        <dbReference type="ChEBI" id="CHEBI:60392"/>
        <dbReference type="EC" id="3.6.1.27"/>
    </reaction>
</comment>
<comment type="subcellular location">
    <subcellularLocation>
        <location evidence="1 14">Cell membrane</location>
        <topology evidence="1 14">Multi-pass membrane protein</topology>
    </subcellularLocation>
</comment>
<feature type="transmembrane region" description="Helical" evidence="14">
    <location>
        <begin position="40"/>
        <end position="60"/>
    </location>
</feature>
<evidence type="ECO:0000256" key="4">
    <source>
        <dbReference type="ARBA" id="ARBA00021581"/>
    </source>
</evidence>
<dbReference type="GO" id="GO:0050380">
    <property type="term" value="F:undecaprenyl-diphosphatase activity"/>
    <property type="evidence" value="ECO:0007669"/>
    <property type="project" value="UniProtKB-UniRule"/>
</dbReference>
<feature type="transmembrane region" description="Helical" evidence="14">
    <location>
        <begin position="202"/>
        <end position="223"/>
    </location>
</feature>
<keyword evidence="9 14" id="KW-0472">Membrane</keyword>
<feature type="transmembrane region" description="Helical" evidence="14">
    <location>
        <begin position="102"/>
        <end position="123"/>
    </location>
</feature>
<evidence type="ECO:0000256" key="2">
    <source>
        <dbReference type="ARBA" id="ARBA00010621"/>
    </source>
</evidence>
<dbReference type="PANTHER" id="PTHR30622">
    <property type="entry name" value="UNDECAPRENYL-DIPHOSPHATASE"/>
    <property type="match status" value="1"/>
</dbReference>
<name>A0A6S6THW9_9BACT</name>
<dbReference type="EC" id="3.6.1.27" evidence="3 14"/>
<organism evidence="15">
    <name type="scientific">uncultured Sulfurovum sp</name>
    <dbReference type="NCBI Taxonomy" id="269237"/>
    <lineage>
        <taxon>Bacteria</taxon>
        <taxon>Pseudomonadati</taxon>
        <taxon>Campylobacterota</taxon>
        <taxon>Epsilonproteobacteria</taxon>
        <taxon>Campylobacterales</taxon>
        <taxon>Sulfurovaceae</taxon>
        <taxon>Sulfurovum</taxon>
        <taxon>environmental samples</taxon>
    </lineage>
</organism>
<proteinExistence type="inferred from homology"/>
<gene>
    <name evidence="14" type="primary">uppP</name>
    <name evidence="15" type="ORF">HELGO_WM4273</name>
</gene>
<keyword evidence="5 14" id="KW-1003">Cell membrane</keyword>
<keyword evidence="10 14" id="KW-0046">Antibiotic resistance</keyword>
<sequence length="255" mass="28627">MDIVQAIIIGIIEGFTEFLPISSTGHMLMAGHFLGIEETAVIKAYAVIIQFAAILAVILLYKEKIDLKEVELWRKILAAFLPLAIIGFILKDWIKMLFEQHLMMAWMFIIGGIIFIIVEYFHVDEEKESKEVEEITWFQSMTIGFAQVLSLIPGTSRAGSTIIAGMLAGVNRKASTEFSFLLAIPVMTAVSGYDLLKHYEDFAGADMTAFVIGFVVAFVVAYITIKLFIVFLQRFTFVAFGIYRIIFGIILLMVL</sequence>
<dbReference type="GO" id="GO:0009252">
    <property type="term" value="P:peptidoglycan biosynthetic process"/>
    <property type="evidence" value="ECO:0007669"/>
    <property type="project" value="UniProtKB-KW"/>
</dbReference>
<comment type="similarity">
    <text evidence="2 14">Belongs to the UppP family.</text>
</comment>
<accession>A0A6S6THW9</accession>
<dbReference type="InterPro" id="IPR003824">
    <property type="entry name" value="UppP"/>
</dbReference>
<evidence type="ECO:0000256" key="10">
    <source>
        <dbReference type="ARBA" id="ARBA00023251"/>
    </source>
</evidence>
<dbReference type="GO" id="GO:0046677">
    <property type="term" value="P:response to antibiotic"/>
    <property type="evidence" value="ECO:0007669"/>
    <property type="project" value="UniProtKB-UniRule"/>
</dbReference>
<keyword evidence="8 14" id="KW-1133">Transmembrane helix</keyword>
<evidence type="ECO:0000256" key="6">
    <source>
        <dbReference type="ARBA" id="ARBA00022692"/>
    </source>
</evidence>
<feature type="transmembrane region" description="Helical" evidence="14">
    <location>
        <begin position="72"/>
        <end position="90"/>
    </location>
</feature>
<keyword evidence="14" id="KW-0961">Cell wall biogenesis/degradation</keyword>
<keyword evidence="14" id="KW-0573">Peptidoglycan synthesis</keyword>
<keyword evidence="6 14" id="KW-0812">Transmembrane</keyword>
<evidence type="ECO:0000256" key="13">
    <source>
        <dbReference type="ARBA" id="ARBA00047594"/>
    </source>
</evidence>
<evidence type="ECO:0000256" key="11">
    <source>
        <dbReference type="ARBA" id="ARBA00032707"/>
    </source>
</evidence>
<dbReference type="AlphaFoldDB" id="A0A6S6THW9"/>
<dbReference type="Pfam" id="PF02673">
    <property type="entry name" value="BacA"/>
    <property type="match status" value="1"/>
</dbReference>
<evidence type="ECO:0000313" key="15">
    <source>
        <dbReference type="EMBL" id="CAA6814625.1"/>
    </source>
</evidence>
<evidence type="ECO:0000256" key="7">
    <source>
        <dbReference type="ARBA" id="ARBA00022801"/>
    </source>
</evidence>
<evidence type="ECO:0000256" key="8">
    <source>
        <dbReference type="ARBA" id="ARBA00022989"/>
    </source>
</evidence>
<evidence type="ECO:0000256" key="9">
    <source>
        <dbReference type="ARBA" id="ARBA00023136"/>
    </source>
</evidence>